<comment type="caution">
    <text evidence="3">The sequence shown here is derived from an EMBL/GenBank/DDBJ whole genome shotgun (WGS) entry which is preliminary data.</text>
</comment>
<feature type="compositionally biased region" description="Polar residues" evidence="1">
    <location>
        <begin position="154"/>
        <end position="182"/>
    </location>
</feature>
<dbReference type="PROSITE" id="PS51257">
    <property type="entry name" value="PROKAR_LIPOPROTEIN"/>
    <property type="match status" value="1"/>
</dbReference>
<evidence type="ECO:0000256" key="1">
    <source>
        <dbReference type="SAM" id="MobiDB-lite"/>
    </source>
</evidence>
<feature type="compositionally biased region" description="Basic residues" evidence="1">
    <location>
        <begin position="57"/>
        <end position="74"/>
    </location>
</feature>
<name>A0A9P1N0D7_9PELO</name>
<keyword evidence="2" id="KW-0812">Transmembrane</keyword>
<feature type="compositionally biased region" description="Polar residues" evidence="1">
    <location>
        <begin position="191"/>
        <end position="200"/>
    </location>
</feature>
<accession>A0A9P1N0D7</accession>
<reference evidence="3" key="1">
    <citation type="submission" date="2022-11" db="EMBL/GenBank/DDBJ databases">
        <authorList>
            <person name="Kikuchi T."/>
        </authorList>
    </citation>
    <scope>NUCLEOTIDE SEQUENCE</scope>
    <source>
        <strain evidence="3">PS1010</strain>
    </source>
</reference>
<evidence type="ECO:0000313" key="4">
    <source>
        <dbReference type="Proteomes" id="UP001152747"/>
    </source>
</evidence>
<feature type="region of interest" description="Disordered" evidence="1">
    <location>
        <begin position="43"/>
        <end position="200"/>
    </location>
</feature>
<keyword evidence="2" id="KW-0472">Membrane</keyword>
<evidence type="ECO:0000256" key="2">
    <source>
        <dbReference type="SAM" id="Phobius"/>
    </source>
</evidence>
<protein>
    <submittedName>
        <fullName evidence="3">Uncharacterized protein</fullName>
    </submittedName>
</protein>
<sequence length="200" mass="21436">MLKMFYVFQNFNNFILIIYLILSCARKQQKVCPVRHVGSSIQGSVTEADKSTATAKVLRKSTKSAKSQRNKKTKKTETVKSEPAPSSTVPEPTQFSTASTLAPLSTQLQTPITPTPRPSCGLIPASSRRSCNKLPSPNPKSGEAGSKAAYPISKAQSRAGSVTNQTTIPTTKIQSKAGSVNKTVALEPNKKSSVNLNQTV</sequence>
<keyword evidence="4" id="KW-1185">Reference proteome</keyword>
<proteinExistence type="predicted"/>
<feature type="compositionally biased region" description="Polar residues" evidence="1">
    <location>
        <begin position="84"/>
        <end position="112"/>
    </location>
</feature>
<keyword evidence="2" id="KW-1133">Transmembrane helix</keyword>
<dbReference type="Proteomes" id="UP001152747">
    <property type="component" value="Unassembled WGS sequence"/>
</dbReference>
<feature type="transmembrane region" description="Helical" evidence="2">
    <location>
        <begin position="6"/>
        <end position="25"/>
    </location>
</feature>
<dbReference type="AlphaFoldDB" id="A0A9P1N0D7"/>
<gene>
    <name evidence="3" type="ORF">CAMP_LOCUS7965</name>
</gene>
<evidence type="ECO:0000313" key="3">
    <source>
        <dbReference type="EMBL" id="CAI5445328.1"/>
    </source>
</evidence>
<dbReference type="EMBL" id="CANHGI010000003">
    <property type="protein sequence ID" value="CAI5445328.1"/>
    <property type="molecule type" value="Genomic_DNA"/>
</dbReference>
<organism evidence="3 4">
    <name type="scientific">Caenorhabditis angaria</name>
    <dbReference type="NCBI Taxonomy" id="860376"/>
    <lineage>
        <taxon>Eukaryota</taxon>
        <taxon>Metazoa</taxon>
        <taxon>Ecdysozoa</taxon>
        <taxon>Nematoda</taxon>
        <taxon>Chromadorea</taxon>
        <taxon>Rhabditida</taxon>
        <taxon>Rhabditina</taxon>
        <taxon>Rhabditomorpha</taxon>
        <taxon>Rhabditoidea</taxon>
        <taxon>Rhabditidae</taxon>
        <taxon>Peloderinae</taxon>
        <taxon>Caenorhabditis</taxon>
    </lineage>
</organism>